<evidence type="ECO:0000259" key="2">
    <source>
        <dbReference type="Pfam" id="PF07811"/>
    </source>
</evidence>
<feature type="domain" description="TadE-like" evidence="2">
    <location>
        <begin position="23"/>
        <end position="65"/>
    </location>
</feature>
<keyword evidence="1" id="KW-0812">Transmembrane</keyword>
<keyword evidence="1" id="KW-1133">Transmembrane helix</keyword>
<dbReference type="AlphaFoldDB" id="A0A2U8VW57"/>
<keyword evidence="4" id="KW-1185">Reference proteome</keyword>
<name>A0A2U8VW57_9HYPH</name>
<dbReference type="InterPro" id="IPR012495">
    <property type="entry name" value="TadE-like_dom"/>
</dbReference>
<evidence type="ECO:0000256" key="1">
    <source>
        <dbReference type="SAM" id="Phobius"/>
    </source>
</evidence>
<keyword evidence="1" id="KW-0472">Membrane</keyword>
<protein>
    <recommendedName>
        <fullName evidence="2">TadE-like domain-containing protein</fullName>
    </recommendedName>
</protein>
<evidence type="ECO:0000313" key="4">
    <source>
        <dbReference type="Proteomes" id="UP000246058"/>
    </source>
</evidence>
<dbReference type="Proteomes" id="UP000246058">
    <property type="component" value="Chromosome"/>
</dbReference>
<evidence type="ECO:0000313" key="3">
    <source>
        <dbReference type="EMBL" id="AWN37336.1"/>
    </source>
</evidence>
<dbReference type="KEGG" id="meti:DK427_17725"/>
<reference evidence="3 4" key="1">
    <citation type="submission" date="2018-05" db="EMBL/GenBank/DDBJ databases">
        <title>Complete Genome Sequence of Methylobacterium sp. 17Sr1-43.</title>
        <authorList>
            <person name="Srinivasan S."/>
        </authorList>
    </citation>
    <scope>NUCLEOTIDE SEQUENCE [LARGE SCALE GENOMIC DNA]</scope>
    <source>
        <strain evidence="3 4">17Sr1-43</strain>
    </source>
</reference>
<proteinExistence type="predicted"/>
<gene>
    <name evidence="3" type="ORF">DK427_17725</name>
</gene>
<organism evidence="3 4">
    <name type="scientific">Methylobacterium radiodurans</name>
    <dbReference type="NCBI Taxonomy" id="2202828"/>
    <lineage>
        <taxon>Bacteria</taxon>
        <taxon>Pseudomonadati</taxon>
        <taxon>Pseudomonadota</taxon>
        <taxon>Alphaproteobacteria</taxon>
        <taxon>Hyphomicrobiales</taxon>
        <taxon>Methylobacteriaceae</taxon>
        <taxon>Methylobacterium</taxon>
    </lineage>
</organism>
<dbReference type="OrthoDB" id="8002963at2"/>
<dbReference type="EMBL" id="CP029551">
    <property type="protein sequence ID" value="AWN37336.1"/>
    <property type="molecule type" value="Genomic_DNA"/>
</dbReference>
<dbReference type="Pfam" id="PF07811">
    <property type="entry name" value="TadE"/>
    <property type="match status" value="1"/>
</dbReference>
<feature type="transmembrane region" description="Helical" evidence="1">
    <location>
        <begin position="29"/>
        <end position="52"/>
    </location>
</feature>
<accession>A0A2U8VW57</accession>
<sequence length="146" mass="15518">MGSGASFRGRALGNRQFGRDRRGVSAVEFALVAPLMLYMGGVFFSLGMSLHAHNTISMYAREAARGLAVGYMTEAEAKQFAETRARNDLKVAVSASIDPATKGDANDRDVVVTLTIAPAEIAKLTPFGNWVPGGVRSQAVMRSIAP</sequence>